<protein>
    <submittedName>
        <fullName evidence="1">Uncharacterized protein</fullName>
    </submittedName>
</protein>
<organism evidence="1">
    <name type="scientific">Anguilla anguilla</name>
    <name type="common">European freshwater eel</name>
    <name type="synonym">Muraena anguilla</name>
    <dbReference type="NCBI Taxonomy" id="7936"/>
    <lineage>
        <taxon>Eukaryota</taxon>
        <taxon>Metazoa</taxon>
        <taxon>Chordata</taxon>
        <taxon>Craniata</taxon>
        <taxon>Vertebrata</taxon>
        <taxon>Euteleostomi</taxon>
        <taxon>Actinopterygii</taxon>
        <taxon>Neopterygii</taxon>
        <taxon>Teleostei</taxon>
        <taxon>Anguilliformes</taxon>
        <taxon>Anguillidae</taxon>
        <taxon>Anguilla</taxon>
    </lineage>
</organism>
<accession>A0A0E9Q9M8</accession>
<sequence>MVCVILINTFISACVHTLENILLNMWHFLYSILHNLHP</sequence>
<proteinExistence type="predicted"/>
<dbReference type="AlphaFoldDB" id="A0A0E9Q9M8"/>
<reference evidence="1" key="1">
    <citation type="submission" date="2014-11" db="EMBL/GenBank/DDBJ databases">
        <authorList>
            <person name="Amaro Gonzalez C."/>
        </authorList>
    </citation>
    <scope>NUCLEOTIDE SEQUENCE</scope>
</reference>
<evidence type="ECO:0000313" key="1">
    <source>
        <dbReference type="EMBL" id="JAH13050.1"/>
    </source>
</evidence>
<name>A0A0E9Q9M8_ANGAN</name>
<reference evidence="1" key="2">
    <citation type="journal article" date="2015" name="Fish Shellfish Immunol.">
        <title>Early steps in the European eel (Anguilla anguilla)-Vibrio vulnificus interaction in the gills: Role of the RtxA13 toxin.</title>
        <authorList>
            <person name="Callol A."/>
            <person name="Pajuelo D."/>
            <person name="Ebbesson L."/>
            <person name="Teles M."/>
            <person name="MacKenzie S."/>
            <person name="Amaro C."/>
        </authorList>
    </citation>
    <scope>NUCLEOTIDE SEQUENCE</scope>
</reference>
<dbReference type="EMBL" id="GBXM01095527">
    <property type="protein sequence ID" value="JAH13050.1"/>
    <property type="molecule type" value="Transcribed_RNA"/>
</dbReference>